<evidence type="ECO:0000313" key="3">
    <source>
        <dbReference type="EnsemblMetazoa" id="SMAR005437-PA"/>
    </source>
</evidence>
<dbReference type="eggNOG" id="ENOG502RT50">
    <property type="taxonomic scope" value="Eukaryota"/>
</dbReference>
<dbReference type="Gene3D" id="1.10.10.10">
    <property type="entry name" value="Winged helix-like DNA-binding domain superfamily/Winged helix DNA-binding domain"/>
    <property type="match status" value="1"/>
</dbReference>
<evidence type="ECO:0000256" key="1">
    <source>
        <dbReference type="ARBA" id="ARBA00004123"/>
    </source>
</evidence>
<accession>T1IW74</accession>
<dbReference type="EnsemblMetazoa" id="SMAR005437-RA">
    <property type="protein sequence ID" value="SMAR005437-PA"/>
    <property type="gene ID" value="SMAR005437"/>
</dbReference>
<dbReference type="InterPro" id="IPR009057">
    <property type="entry name" value="Homeodomain-like_sf"/>
</dbReference>
<dbReference type="Gene3D" id="1.10.10.60">
    <property type="entry name" value="Homeodomain-like"/>
    <property type="match status" value="1"/>
</dbReference>
<reference evidence="3" key="2">
    <citation type="submission" date="2015-02" db="UniProtKB">
        <authorList>
            <consortium name="EnsemblMetazoa"/>
        </authorList>
    </citation>
    <scope>IDENTIFICATION</scope>
</reference>
<feature type="region of interest" description="Disordered" evidence="2">
    <location>
        <begin position="104"/>
        <end position="126"/>
    </location>
</feature>
<evidence type="ECO:0000313" key="4">
    <source>
        <dbReference type="Proteomes" id="UP000014500"/>
    </source>
</evidence>
<sequence>MGASKKLTEAEKSKIDAYKELGLSNVKIGKKIERFKKIIRNYLRLGANYGLENPGGHPKSTSIRTRNLVIRKASNKCTSACAIKSECDLNRSVRTIQRILKKHSSPKIHKTKKETSSKASSHPSQIELGRKEGQCDYDESKFWWWLSDGLGSIWLQKKISAKVFVPWAKVLSRTMQT</sequence>
<reference evidence="4" key="1">
    <citation type="submission" date="2011-05" db="EMBL/GenBank/DDBJ databases">
        <authorList>
            <person name="Richards S.R."/>
            <person name="Qu J."/>
            <person name="Jiang H."/>
            <person name="Jhangiani S.N."/>
            <person name="Agravi P."/>
            <person name="Goodspeed R."/>
            <person name="Gross S."/>
            <person name="Mandapat C."/>
            <person name="Jackson L."/>
            <person name="Mathew T."/>
            <person name="Pu L."/>
            <person name="Thornton R."/>
            <person name="Saada N."/>
            <person name="Wilczek-Boney K.B."/>
            <person name="Lee S."/>
            <person name="Kovar C."/>
            <person name="Wu Y."/>
            <person name="Scherer S.E."/>
            <person name="Worley K.C."/>
            <person name="Muzny D.M."/>
            <person name="Gibbs R."/>
        </authorList>
    </citation>
    <scope>NUCLEOTIDE SEQUENCE</scope>
    <source>
        <strain evidence="4">Brora</strain>
    </source>
</reference>
<dbReference type="SUPFAM" id="SSF46689">
    <property type="entry name" value="Homeodomain-like"/>
    <property type="match status" value="1"/>
</dbReference>
<dbReference type="InterPro" id="IPR036388">
    <property type="entry name" value="WH-like_DNA-bd_sf"/>
</dbReference>
<dbReference type="Proteomes" id="UP000014500">
    <property type="component" value="Unassembled WGS sequence"/>
</dbReference>
<protein>
    <recommendedName>
        <fullName evidence="5">Tc3 transposase DNA binding domain-containing protein</fullName>
    </recommendedName>
</protein>
<keyword evidence="4" id="KW-1185">Reference proteome</keyword>
<dbReference type="GO" id="GO:0005634">
    <property type="term" value="C:nucleus"/>
    <property type="evidence" value="ECO:0007669"/>
    <property type="project" value="UniProtKB-SubCell"/>
</dbReference>
<comment type="subcellular location">
    <subcellularLocation>
        <location evidence="1">Nucleus</location>
    </subcellularLocation>
</comment>
<evidence type="ECO:0008006" key="5">
    <source>
        <dbReference type="Google" id="ProtNLM"/>
    </source>
</evidence>
<name>T1IW74_STRMM</name>
<dbReference type="HOGENOM" id="CLU_1519736_0_0_1"/>
<dbReference type="PhylomeDB" id="T1IW74"/>
<dbReference type="EMBL" id="AFFK01019845">
    <property type="status" value="NOT_ANNOTATED_CDS"/>
    <property type="molecule type" value="Genomic_DNA"/>
</dbReference>
<evidence type="ECO:0000256" key="2">
    <source>
        <dbReference type="SAM" id="MobiDB-lite"/>
    </source>
</evidence>
<proteinExistence type="predicted"/>
<organism evidence="3 4">
    <name type="scientific">Strigamia maritima</name>
    <name type="common">European centipede</name>
    <name type="synonym">Geophilus maritimus</name>
    <dbReference type="NCBI Taxonomy" id="126957"/>
    <lineage>
        <taxon>Eukaryota</taxon>
        <taxon>Metazoa</taxon>
        <taxon>Ecdysozoa</taxon>
        <taxon>Arthropoda</taxon>
        <taxon>Myriapoda</taxon>
        <taxon>Chilopoda</taxon>
        <taxon>Pleurostigmophora</taxon>
        <taxon>Geophilomorpha</taxon>
        <taxon>Linotaeniidae</taxon>
        <taxon>Strigamia</taxon>
    </lineage>
</organism>
<dbReference type="AlphaFoldDB" id="T1IW74"/>